<name>A0A7S1ATF6_NOCSC</name>
<evidence type="ECO:0000313" key="2">
    <source>
        <dbReference type="EMBL" id="CAD8864215.1"/>
    </source>
</evidence>
<evidence type="ECO:0000256" key="1">
    <source>
        <dbReference type="SAM" id="MobiDB-lite"/>
    </source>
</evidence>
<dbReference type="AlphaFoldDB" id="A0A7S1ATF6"/>
<organism evidence="2">
    <name type="scientific">Noctiluca scintillans</name>
    <name type="common">Sea sparkle</name>
    <name type="synonym">Red tide dinoflagellate</name>
    <dbReference type="NCBI Taxonomy" id="2966"/>
    <lineage>
        <taxon>Eukaryota</taxon>
        <taxon>Sar</taxon>
        <taxon>Alveolata</taxon>
        <taxon>Dinophyceae</taxon>
        <taxon>Noctilucales</taxon>
        <taxon>Noctilucaceae</taxon>
        <taxon>Noctiluca</taxon>
    </lineage>
</organism>
<reference evidence="2" key="1">
    <citation type="submission" date="2021-01" db="EMBL/GenBank/DDBJ databases">
        <authorList>
            <person name="Corre E."/>
            <person name="Pelletier E."/>
            <person name="Niang G."/>
            <person name="Scheremetjew M."/>
            <person name="Finn R."/>
            <person name="Kale V."/>
            <person name="Holt S."/>
            <person name="Cochrane G."/>
            <person name="Meng A."/>
            <person name="Brown T."/>
            <person name="Cohen L."/>
        </authorList>
    </citation>
    <scope>NUCLEOTIDE SEQUENCE</scope>
</reference>
<dbReference type="EMBL" id="HBFQ01054248">
    <property type="protein sequence ID" value="CAD8864215.1"/>
    <property type="molecule type" value="Transcribed_RNA"/>
</dbReference>
<feature type="region of interest" description="Disordered" evidence="1">
    <location>
        <begin position="273"/>
        <end position="300"/>
    </location>
</feature>
<gene>
    <name evidence="2" type="ORF">NSCI0253_LOCUS38570</name>
</gene>
<sequence length="352" mass="37425">MTGEVMACREASVDGGAIVGKLLCTELSLESPHGDQGSLSPPFFATASPIRLTAQPRPTGTRCSAVPPRSRHGSNAVASRAEPKASDDQKPLVSHTVQKVDPELYKACASAGRAKAEFSALWRAVEASVDASTLASLKRQEAIIRAKAEAEMEQSLRSSMWDKLRDATDSNTYAAVALTVRGGSVTTPAMPVRAALALFESDTAPRGAGSLPPKQDGEVPPRRPFSRAGSPDGFVLSKAAAFDRTVSAASISRANSAVRVDVGEANTCCSDAPGRAESFSGTIKRSSMPPRPPSHATEDVPVPVRRRSDVTHCAKLFIRSPEAKVRKEENAAQRYESPSVRDRVRAFESTRS</sequence>
<feature type="region of interest" description="Disordered" evidence="1">
    <location>
        <begin position="204"/>
        <end position="231"/>
    </location>
</feature>
<protein>
    <submittedName>
        <fullName evidence="2">Uncharacterized protein</fullName>
    </submittedName>
</protein>
<accession>A0A7S1ATF6</accession>
<proteinExistence type="predicted"/>
<feature type="region of interest" description="Disordered" evidence="1">
    <location>
        <begin position="325"/>
        <end position="352"/>
    </location>
</feature>
<feature type="compositionally biased region" description="Basic and acidic residues" evidence="1">
    <location>
        <begin position="81"/>
        <end position="90"/>
    </location>
</feature>
<feature type="region of interest" description="Disordered" evidence="1">
    <location>
        <begin position="54"/>
        <end position="93"/>
    </location>
</feature>
<feature type="compositionally biased region" description="Basic and acidic residues" evidence="1">
    <location>
        <begin position="339"/>
        <end position="352"/>
    </location>
</feature>